<evidence type="ECO:0000313" key="9">
    <source>
        <dbReference type="Proteomes" id="UP001142291"/>
    </source>
</evidence>
<comment type="caution">
    <text evidence="8">The sequence shown here is derived from an EMBL/GenBank/DDBJ whole genome shotgun (WGS) entry which is preliminary data.</text>
</comment>
<dbReference type="Pfam" id="PF00358">
    <property type="entry name" value="PTS_EIIA_1"/>
    <property type="match status" value="1"/>
</dbReference>
<dbReference type="AlphaFoldDB" id="A0A9W6HL06"/>
<comment type="subcellular location">
    <subcellularLocation>
        <location evidence="1">Cytoplasm</location>
    </subcellularLocation>
</comment>
<evidence type="ECO:0000259" key="7">
    <source>
        <dbReference type="PROSITE" id="PS51093"/>
    </source>
</evidence>
<gene>
    <name evidence="8" type="ORF">GCM10017591_11680</name>
</gene>
<evidence type="ECO:0000256" key="3">
    <source>
        <dbReference type="ARBA" id="ARBA00022597"/>
    </source>
</evidence>
<proteinExistence type="predicted"/>
<dbReference type="EMBL" id="BSER01000007">
    <property type="protein sequence ID" value="GLJ95106.1"/>
    <property type="molecule type" value="Genomic_DNA"/>
</dbReference>
<evidence type="ECO:0000256" key="5">
    <source>
        <dbReference type="ARBA" id="ARBA00022683"/>
    </source>
</evidence>
<protein>
    <recommendedName>
        <fullName evidence="7">PTS EIIA type-1 domain-containing protein</fullName>
    </recommendedName>
</protein>
<keyword evidence="4" id="KW-0808">Transferase</keyword>
<reference evidence="8" key="1">
    <citation type="journal article" date="2014" name="Int. J. Syst. Evol. Microbiol.">
        <title>Complete genome sequence of Corynebacterium casei LMG S-19264T (=DSM 44701T), isolated from a smear-ripened cheese.</title>
        <authorList>
            <consortium name="US DOE Joint Genome Institute (JGI-PGF)"/>
            <person name="Walter F."/>
            <person name="Albersmeier A."/>
            <person name="Kalinowski J."/>
            <person name="Ruckert C."/>
        </authorList>
    </citation>
    <scope>NUCLEOTIDE SEQUENCE</scope>
    <source>
        <strain evidence="8">VKM Ac-1940</strain>
    </source>
</reference>
<dbReference type="GO" id="GO:0005737">
    <property type="term" value="C:cytoplasm"/>
    <property type="evidence" value="ECO:0007669"/>
    <property type="project" value="UniProtKB-SubCell"/>
</dbReference>
<evidence type="ECO:0000256" key="6">
    <source>
        <dbReference type="ARBA" id="ARBA00022777"/>
    </source>
</evidence>
<keyword evidence="9" id="KW-1185">Reference proteome</keyword>
<dbReference type="Proteomes" id="UP001142291">
    <property type="component" value="Unassembled WGS sequence"/>
</dbReference>
<sequence>MVGAGGVKVFSTGAPGLLTLPIAIGAYFFGITSAQGAEVLVHIGIDTVALGGAPFTPHVVVGDRVEAGAPLVSVNLAAIRAAGLDPITPVVLVNSAGAQAG</sequence>
<organism evidence="8 9">
    <name type="scientific">Microbacterium dextranolyticum</name>
    <dbReference type="NCBI Taxonomy" id="36806"/>
    <lineage>
        <taxon>Bacteria</taxon>
        <taxon>Bacillati</taxon>
        <taxon>Actinomycetota</taxon>
        <taxon>Actinomycetes</taxon>
        <taxon>Micrococcales</taxon>
        <taxon>Microbacteriaceae</taxon>
        <taxon>Microbacterium</taxon>
    </lineage>
</organism>
<dbReference type="Gene3D" id="2.70.70.10">
    <property type="entry name" value="Glucose Permease (Domain IIA)"/>
    <property type="match status" value="1"/>
</dbReference>
<dbReference type="PANTHER" id="PTHR45008:SF1">
    <property type="entry name" value="PTS SYSTEM GLUCOSE-SPECIFIC EIIA COMPONENT"/>
    <property type="match status" value="1"/>
</dbReference>
<feature type="domain" description="PTS EIIA type-1" evidence="7">
    <location>
        <begin position="1"/>
        <end position="94"/>
    </location>
</feature>
<dbReference type="InterPro" id="IPR001127">
    <property type="entry name" value="PTS_EIIA_1_perm"/>
</dbReference>
<dbReference type="PROSITE" id="PS00371">
    <property type="entry name" value="PTS_EIIA_TYPE_1_HIS"/>
    <property type="match status" value="1"/>
</dbReference>
<evidence type="ECO:0000256" key="4">
    <source>
        <dbReference type="ARBA" id="ARBA00022679"/>
    </source>
</evidence>
<dbReference type="PANTHER" id="PTHR45008">
    <property type="entry name" value="PTS SYSTEM GLUCOSE-SPECIFIC EIIA COMPONENT"/>
    <property type="match status" value="1"/>
</dbReference>
<evidence type="ECO:0000256" key="1">
    <source>
        <dbReference type="ARBA" id="ARBA00004496"/>
    </source>
</evidence>
<dbReference type="InterPro" id="IPR050890">
    <property type="entry name" value="PTS_EIIA_component"/>
</dbReference>
<accession>A0A9W6HL06</accession>
<reference evidence="8" key="2">
    <citation type="submission" date="2023-01" db="EMBL/GenBank/DDBJ databases">
        <authorList>
            <person name="Sun Q."/>
            <person name="Evtushenko L."/>
        </authorList>
    </citation>
    <scope>NUCLEOTIDE SEQUENCE</scope>
    <source>
        <strain evidence="8">VKM Ac-1940</strain>
    </source>
</reference>
<evidence type="ECO:0000313" key="8">
    <source>
        <dbReference type="EMBL" id="GLJ95106.1"/>
    </source>
</evidence>
<keyword evidence="3" id="KW-0762">Sugar transport</keyword>
<name>A0A9W6HL06_9MICO</name>
<dbReference type="InterPro" id="IPR011055">
    <property type="entry name" value="Dup_hybrid_motif"/>
</dbReference>
<dbReference type="GO" id="GO:0016301">
    <property type="term" value="F:kinase activity"/>
    <property type="evidence" value="ECO:0007669"/>
    <property type="project" value="UniProtKB-KW"/>
</dbReference>
<keyword evidence="2" id="KW-0813">Transport</keyword>
<dbReference type="SUPFAM" id="SSF51261">
    <property type="entry name" value="Duplicated hybrid motif"/>
    <property type="match status" value="1"/>
</dbReference>
<keyword evidence="5" id="KW-0598">Phosphotransferase system</keyword>
<dbReference type="GO" id="GO:0009401">
    <property type="term" value="P:phosphoenolpyruvate-dependent sugar phosphotransferase system"/>
    <property type="evidence" value="ECO:0007669"/>
    <property type="project" value="UniProtKB-KW"/>
</dbReference>
<dbReference type="PROSITE" id="PS51093">
    <property type="entry name" value="PTS_EIIA_TYPE_1"/>
    <property type="match status" value="1"/>
</dbReference>
<evidence type="ECO:0000256" key="2">
    <source>
        <dbReference type="ARBA" id="ARBA00022448"/>
    </source>
</evidence>
<keyword evidence="6" id="KW-0418">Kinase</keyword>